<dbReference type="AlphaFoldDB" id="A0A1X0P410"/>
<reference evidence="1 2" key="1">
    <citation type="submission" date="2017-03" db="EMBL/GenBank/DDBJ databases">
        <title>An alternative strategy for trypanosome survival in the mammalian bloodstream revealed through genome and transcriptome analysis of the ubiquitous bovine parasite Trypanosoma (Megatrypanum) theileri.</title>
        <authorList>
            <person name="Kelly S."/>
            <person name="Ivens A."/>
            <person name="Mott A."/>
            <person name="O'Neill E."/>
            <person name="Emms D."/>
            <person name="Macleod O."/>
            <person name="Voorheis P."/>
            <person name="Matthews J."/>
            <person name="Matthews K."/>
            <person name="Carrington M."/>
        </authorList>
    </citation>
    <scope>NUCLEOTIDE SEQUENCE [LARGE SCALE GENOMIC DNA]</scope>
    <source>
        <strain evidence="1">Edinburgh</strain>
    </source>
</reference>
<dbReference type="GeneID" id="39983131"/>
<organism evidence="1 2">
    <name type="scientific">Trypanosoma theileri</name>
    <dbReference type="NCBI Taxonomy" id="67003"/>
    <lineage>
        <taxon>Eukaryota</taxon>
        <taxon>Discoba</taxon>
        <taxon>Euglenozoa</taxon>
        <taxon>Kinetoplastea</taxon>
        <taxon>Metakinetoplastina</taxon>
        <taxon>Trypanosomatida</taxon>
        <taxon>Trypanosomatidae</taxon>
        <taxon>Trypanosoma</taxon>
    </lineage>
</organism>
<dbReference type="RefSeq" id="XP_028885375.1">
    <property type="nucleotide sequence ID" value="XM_029023351.1"/>
</dbReference>
<proteinExistence type="predicted"/>
<evidence type="ECO:0000313" key="1">
    <source>
        <dbReference type="EMBL" id="ORC91309.1"/>
    </source>
</evidence>
<sequence>MHSHLPFSTREVLATISSPLRVCLTPWSVFQDGWGHPISFANIEDHGEEGAALKYTTPLTLRPFHHDLILALRCPLDFKPHRDNAVRLVLAVEMEVLPLSLSRLQVLCHSLSKVLFKLSLTLLVRYRSSYSVFNFGRHIPASLTLHSQTVLLSWFAQGGAQVHGSMG</sequence>
<keyword evidence="2" id="KW-1185">Reference proteome</keyword>
<accession>A0A1X0P410</accession>
<dbReference type="Proteomes" id="UP000192257">
    <property type="component" value="Unassembled WGS sequence"/>
</dbReference>
<gene>
    <name evidence="1" type="ORF">TM35_000063140</name>
</gene>
<evidence type="ECO:0000313" key="2">
    <source>
        <dbReference type="Proteomes" id="UP000192257"/>
    </source>
</evidence>
<dbReference type="VEuPathDB" id="TriTrypDB:TM35_000063140"/>
<comment type="caution">
    <text evidence="1">The sequence shown here is derived from an EMBL/GenBank/DDBJ whole genome shotgun (WGS) entry which is preliminary data.</text>
</comment>
<dbReference type="EMBL" id="NBCO01000006">
    <property type="protein sequence ID" value="ORC91309.1"/>
    <property type="molecule type" value="Genomic_DNA"/>
</dbReference>
<name>A0A1X0P410_9TRYP</name>
<protein>
    <submittedName>
        <fullName evidence="1">Uncharacterized protein</fullName>
    </submittedName>
</protein>